<reference evidence="1 2" key="1">
    <citation type="submission" date="2011-10" db="EMBL/GenBank/DDBJ databases">
        <title>The Genome Sequence of Prevotella histicola F0411.</title>
        <authorList>
            <consortium name="The Broad Institute Genome Sequencing Platform"/>
            <person name="Earl A."/>
            <person name="Ward D."/>
            <person name="Feldgarden M."/>
            <person name="Gevers D."/>
            <person name="Izard J."/>
            <person name="Ganesan A."/>
            <person name="Blanton J.M."/>
            <person name="Baranova O.V."/>
            <person name="Tanner A.C."/>
            <person name="Mathney J.M.J."/>
            <person name="Dewhirst F.E."/>
            <person name="Young S.K."/>
            <person name="Zeng Q."/>
            <person name="Gargeya S."/>
            <person name="Fitzgerald M."/>
            <person name="Haas B."/>
            <person name="Abouelleil A."/>
            <person name="Alvarado L."/>
            <person name="Arachchi H.M."/>
            <person name="Berlin A."/>
            <person name="Brown A."/>
            <person name="Chapman S.B."/>
            <person name="Chen Z."/>
            <person name="Dunbar C."/>
            <person name="Freedman E."/>
            <person name="Gearin G."/>
            <person name="Gellesch M."/>
            <person name="Goldberg J."/>
            <person name="Griggs A."/>
            <person name="Gujja S."/>
            <person name="Heiman D."/>
            <person name="Howarth C."/>
            <person name="Larson L."/>
            <person name="Lui A."/>
            <person name="MacDonald P.J.P."/>
            <person name="Montmayeur A."/>
            <person name="Murphy C."/>
            <person name="Neiman D."/>
            <person name="Pearson M."/>
            <person name="Priest M."/>
            <person name="Roberts A."/>
            <person name="Saif S."/>
            <person name="Shea T."/>
            <person name="Shenoy N."/>
            <person name="Sisk P."/>
            <person name="Stolte C."/>
            <person name="Sykes S."/>
            <person name="Wortman J."/>
            <person name="Nusbaum C."/>
            <person name="Birren B."/>
        </authorList>
    </citation>
    <scope>NUCLEOTIDE SEQUENCE [LARGE SCALE GENOMIC DNA]</scope>
    <source>
        <strain evidence="1 2">F0411</strain>
    </source>
</reference>
<dbReference type="AlphaFoldDB" id="G6AD29"/>
<dbReference type="Proteomes" id="UP000004597">
    <property type="component" value="Unassembled WGS sequence"/>
</dbReference>
<sequence>MKKNQSQVQGKETTLGERPIRIYIYEALNRLIHATGKAKNASYDMAMTFGRMSEPLTKVQKVDSTTTAKSYNFAYKYEDSNHPTAPTQIGHDHYTYDANGNPTLVTNDSANTTREMYWDEDNRLMALSDNAS</sequence>
<proteinExistence type="predicted"/>
<dbReference type="HOGENOM" id="CLU_151937_0_0_10"/>
<name>G6AD29_9BACT</name>
<dbReference type="EMBL" id="AFXP01000001">
    <property type="protein sequence ID" value="EHG17553.1"/>
    <property type="molecule type" value="Genomic_DNA"/>
</dbReference>
<keyword evidence="2" id="KW-1185">Reference proteome</keyword>
<dbReference type="STRING" id="857291.HMPREF9138_00006"/>
<evidence type="ECO:0008006" key="3">
    <source>
        <dbReference type="Google" id="ProtNLM"/>
    </source>
</evidence>
<protein>
    <recommendedName>
        <fullName evidence="3">RHS repeat-associated core domain-containing protein</fullName>
    </recommendedName>
</protein>
<dbReference type="PATRIC" id="fig|857291.3.peg.4"/>
<dbReference type="InterPro" id="IPR006530">
    <property type="entry name" value="YD"/>
</dbReference>
<dbReference type="NCBIfam" id="TIGR01643">
    <property type="entry name" value="YD_repeat_2x"/>
    <property type="match status" value="1"/>
</dbReference>
<comment type="caution">
    <text evidence="1">The sequence shown here is derived from an EMBL/GenBank/DDBJ whole genome shotgun (WGS) entry which is preliminary data.</text>
</comment>
<gene>
    <name evidence="1" type="ORF">HMPREF9138_00006</name>
</gene>
<organism evidence="1 2">
    <name type="scientific">Prevotella histicola F0411</name>
    <dbReference type="NCBI Taxonomy" id="857291"/>
    <lineage>
        <taxon>Bacteria</taxon>
        <taxon>Pseudomonadati</taxon>
        <taxon>Bacteroidota</taxon>
        <taxon>Bacteroidia</taxon>
        <taxon>Bacteroidales</taxon>
        <taxon>Prevotellaceae</taxon>
        <taxon>Prevotella</taxon>
    </lineage>
</organism>
<accession>G6AD29</accession>
<evidence type="ECO:0000313" key="1">
    <source>
        <dbReference type="EMBL" id="EHG17553.1"/>
    </source>
</evidence>
<dbReference type="Gene3D" id="2.180.10.10">
    <property type="entry name" value="RHS repeat-associated core"/>
    <property type="match status" value="1"/>
</dbReference>
<evidence type="ECO:0000313" key="2">
    <source>
        <dbReference type="Proteomes" id="UP000004597"/>
    </source>
</evidence>